<dbReference type="Proteomes" id="UP000054481">
    <property type="component" value="Unassembled WGS sequence"/>
</dbReference>
<dbReference type="AlphaFoldDB" id="A0A0F7ZJ76"/>
<organism evidence="1 2">
    <name type="scientific">Hirsutella minnesotensis 3608</name>
    <dbReference type="NCBI Taxonomy" id="1043627"/>
    <lineage>
        <taxon>Eukaryota</taxon>
        <taxon>Fungi</taxon>
        <taxon>Dikarya</taxon>
        <taxon>Ascomycota</taxon>
        <taxon>Pezizomycotina</taxon>
        <taxon>Sordariomycetes</taxon>
        <taxon>Hypocreomycetidae</taxon>
        <taxon>Hypocreales</taxon>
        <taxon>Ophiocordycipitaceae</taxon>
        <taxon>Hirsutella</taxon>
    </lineage>
</organism>
<dbReference type="EMBL" id="KQ030723">
    <property type="protein sequence ID" value="KJZ69360.1"/>
    <property type="molecule type" value="Genomic_DNA"/>
</dbReference>
<sequence length="88" mass="9418">MPGHDIRLLALDGGGVRGLSSLMILQNLMSTIAAMMDIQGNDEAHALAKAGSALPEPADALPTLAHLRRVARQRPKEASVAWWEGLCY</sequence>
<gene>
    <name evidence="1" type="ORF">HIM_11242</name>
</gene>
<reference evidence="1 2" key="1">
    <citation type="journal article" date="2014" name="Genome Biol. Evol.">
        <title>Comparative genomics and transcriptomics analyses reveal divergent lifestyle features of nematode endoparasitic fungus Hirsutella minnesotensis.</title>
        <authorList>
            <person name="Lai Y."/>
            <person name="Liu K."/>
            <person name="Zhang X."/>
            <person name="Zhang X."/>
            <person name="Li K."/>
            <person name="Wang N."/>
            <person name="Shu C."/>
            <person name="Wu Y."/>
            <person name="Wang C."/>
            <person name="Bushley K.E."/>
            <person name="Xiang M."/>
            <person name="Liu X."/>
        </authorList>
    </citation>
    <scope>NUCLEOTIDE SEQUENCE [LARGE SCALE GENOMIC DNA]</scope>
    <source>
        <strain evidence="1 2">3608</strain>
    </source>
</reference>
<evidence type="ECO:0008006" key="3">
    <source>
        <dbReference type="Google" id="ProtNLM"/>
    </source>
</evidence>
<evidence type="ECO:0000313" key="2">
    <source>
        <dbReference type="Proteomes" id="UP000054481"/>
    </source>
</evidence>
<dbReference type="OrthoDB" id="1658288at2759"/>
<accession>A0A0F7ZJ76</accession>
<proteinExistence type="predicted"/>
<keyword evidence="2" id="KW-1185">Reference proteome</keyword>
<dbReference type="Gene3D" id="3.40.1090.10">
    <property type="entry name" value="Cytosolic phospholipase A2 catalytic domain"/>
    <property type="match status" value="1"/>
</dbReference>
<evidence type="ECO:0000313" key="1">
    <source>
        <dbReference type="EMBL" id="KJZ69360.1"/>
    </source>
</evidence>
<name>A0A0F7ZJ76_9HYPO</name>
<protein>
    <recommendedName>
        <fullName evidence="3">PNPLA domain-containing protein</fullName>
    </recommendedName>
</protein>